<comment type="caution">
    <text evidence="2">The sequence shown here is derived from an EMBL/GenBank/DDBJ whole genome shotgun (WGS) entry which is preliminary data.</text>
</comment>
<gene>
    <name evidence="2" type="ORF">VZT92_002062</name>
</gene>
<protein>
    <submittedName>
        <fullName evidence="2">Uncharacterized protein</fullName>
    </submittedName>
</protein>
<evidence type="ECO:0000313" key="3">
    <source>
        <dbReference type="Proteomes" id="UP001488805"/>
    </source>
</evidence>
<feature type="region of interest" description="Disordered" evidence="1">
    <location>
        <begin position="1"/>
        <end position="111"/>
    </location>
</feature>
<accession>A0AAW1G7J9</accession>
<evidence type="ECO:0000256" key="1">
    <source>
        <dbReference type="SAM" id="MobiDB-lite"/>
    </source>
</evidence>
<proteinExistence type="predicted"/>
<reference evidence="2 3" key="1">
    <citation type="journal article" date="2024" name="Genome Biol. Evol.">
        <title>Chromosome-level genome assembly of the viviparous eelpout Zoarces viviparus.</title>
        <authorList>
            <person name="Fuhrmann N."/>
            <person name="Brasseur M.V."/>
            <person name="Bakowski C.E."/>
            <person name="Podsiadlowski L."/>
            <person name="Prost S."/>
            <person name="Krehenwinkel H."/>
            <person name="Mayer C."/>
        </authorList>
    </citation>
    <scope>NUCLEOTIDE SEQUENCE [LARGE SCALE GENOMIC DNA]</scope>
    <source>
        <strain evidence="2">NO-MEL_2022_Ind0_liver</strain>
    </source>
</reference>
<evidence type="ECO:0000313" key="2">
    <source>
        <dbReference type="EMBL" id="KAK9542064.1"/>
    </source>
</evidence>
<dbReference type="AlphaFoldDB" id="A0AAW1G7J9"/>
<feature type="compositionally biased region" description="Basic and acidic residues" evidence="1">
    <location>
        <begin position="20"/>
        <end position="47"/>
    </location>
</feature>
<keyword evidence="3" id="KW-1185">Reference proteome</keyword>
<dbReference type="Proteomes" id="UP001488805">
    <property type="component" value="Unassembled WGS sequence"/>
</dbReference>
<dbReference type="EMBL" id="JBCEZU010000002">
    <property type="protein sequence ID" value="KAK9542064.1"/>
    <property type="molecule type" value="Genomic_DNA"/>
</dbReference>
<name>A0AAW1G7J9_ZOAVI</name>
<sequence>MTKGDGDIGRTALVDSPEVGNRDETQQEDREGIPRQDGDRTPLEDSRGSGTPLEDDHEDGTPLEHDPGTRDLDWQREEPGKQDTALPQALMSSAAREEPVSVGSPTERKDP</sequence>
<feature type="compositionally biased region" description="Basic and acidic residues" evidence="1">
    <location>
        <begin position="59"/>
        <end position="81"/>
    </location>
</feature>
<organism evidence="2 3">
    <name type="scientific">Zoarces viviparus</name>
    <name type="common">Viviparous eelpout</name>
    <name type="synonym">Blennius viviparus</name>
    <dbReference type="NCBI Taxonomy" id="48416"/>
    <lineage>
        <taxon>Eukaryota</taxon>
        <taxon>Metazoa</taxon>
        <taxon>Chordata</taxon>
        <taxon>Craniata</taxon>
        <taxon>Vertebrata</taxon>
        <taxon>Euteleostomi</taxon>
        <taxon>Actinopterygii</taxon>
        <taxon>Neopterygii</taxon>
        <taxon>Teleostei</taxon>
        <taxon>Neoteleostei</taxon>
        <taxon>Acanthomorphata</taxon>
        <taxon>Eupercaria</taxon>
        <taxon>Perciformes</taxon>
        <taxon>Cottioidei</taxon>
        <taxon>Zoarcales</taxon>
        <taxon>Zoarcidae</taxon>
        <taxon>Zoarcinae</taxon>
        <taxon>Zoarces</taxon>
    </lineage>
</organism>